<protein>
    <recommendedName>
        <fullName evidence="2">Proteasome activator complex subunit 4-like HEAT repeat-like domain-containing protein</fullName>
    </recommendedName>
</protein>
<keyword evidence="1" id="KW-0732">Signal</keyword>
<dbReference type="AlphaFoldDB" id="A0ABD2KQY2"/>
<feature type="domain" description="Proteasome activator complex subunit 4-like HEAT repeat-like" evidence="2">
    <location>
        <begin position="129"/>
        <end position="238"/>
    </location>
</feature>
<accession>A0ABD2KQY2</accession>
<name>A0ABD2KQY2_9BILA</name>
<dbReference type="Pfam" id="PF23096">
    <property type="entry name" value="HEAT_PSME4"/>
    <property type="match status" value="1"/>
</dbReference>
<evidence type="ECO:0000256" key="1">
    <source>
        <dbReference type="SAM" id="SignalP"/>
    </source>
</evidence>
<evidence type="ECO:0000259" key="2">
    <source>
        <dbReference type="Pfam" id="PF23096"/>
    </source>
</evidence>
<proteinExistence type="predicted"/>
<evidence type="ECO:0000313" key="4">
    <source>
        <dbReference type="Proteomes" id="UP001620626"/>
    </source>
</evidence>
<sequence length="243" mass="28049">MILCRASFNSLIWPVISLFPTSHLQIEHYVKIQLTDLARDLFVSNFSSFQIEYYLPDSVMPLAEQLLSDYPGICHKPAWPLPNKQKLGFREMETETCGRNRESEFSCIGRAVADDRKRREFALASKRGVVLHFFKLLTSDIINTRKIAIGFRSSWLKIHRQKAVKEDVVIPDCAPGRGPGAQWPITFGIRCDNKFLLYDAANSPSDVDQWDSAIFHSNVHLGFYTWPRRFRMYAPPTHFPQLQ</sequence>
<keyword evidence="4" id="KW-1185">Reference proteome</keyword>
<reference evidence="3 4" key="1">
    <citation type="submission" date="2024-10" db="EMBL/GenBank/DDBJ databases">
        <authorList>
            <person name="Kim D."/>
        </authorList>
    </citation>
    <scope>NUCLEOTIDE SEQUENCE [LARGE SCALE GENOMIC DNA]</scope>
    <source>
        <strain evidence="3">BH-2024</strain>
    </source>
</reference>
<feature type="chain" id="PRO_5044886695" description="Proteasome activator complex subunit 4-like HEAT repeat-like domain-containing protein" evidence="1">
    <location>
        <begin position="18"/>
        <end position="243"/>
    </location>
</feature>
<gene>
    <name evidence="3" type="ORF">niasHT_026077</name>
</gene>
<dbReference type="InterPro" id="IPR055455">
    <property type="entry name" value="HEAT_PSME4"/>
</dbReference>
<dbReference type="EMBL" id="JBICBT010000688">
    <property type="protein sequence ID" value="KAL3105344.1"/>
    <property type="molecule type" value="Genomic_DNA"/>
</dbReference>
<evidence type="ECO:0000313" key="3">
    <source>
        <dbReference type="EMBL" id="KAL3105344.1"/>
    </source>
</evidence>
<comment type="caution">
    <text evidence="3">The sequence shown here is derived from an EMBL/GenBank/DDBJ whole genome shotgun (WGS) entry which is preliminary data.</text>
</comment>
<dbReference type="Proteomes" id="UP001620626">
    <property type="component" value="Unassembled WGS sequence"/>
</dbReference>
<feature type="signal peptide" evidence="1">
    <location>
        <begin position="1"/>
        <end position="17"/>
    </location>
</feature>
<organism evidence="3 4">
    <name type="scientific">Heterodera trifolii</name>
    <dbReference type="NCBI Taxonomy" id="157864"/>
    <lineage>
        <taxon>Eukaryota</taxon>
        <taxon>Metazoa</taxon>
        <taxon>Ecdysozoa</taxon>
        <taxon>Nematoda</taxon>
        <taxon>Chromadorea</taxon>
        <taxon>Rhabditida</taxon>
        <taxon>Tylenchina</taxon>
        <taxon>Tylenchomorpha</taxon>
        <taxon>Tylenchoidea</taxon>
        <taxon>Heteroderidae</taxon>
        <taxon>Heteroderinae</taxon>
        <taxon>Heterodera</taxon>
    </lineage>
</organism>